<dbReference type="Pfam" id="PF13306">
    <property type="entry name" value="LRR_5"/>
    <property type="match status" value="1"/>
</dbReference>
<accession>A0A9W7B3L3</accession>
<proteinExistence type="predicted"/>
<organism evidence="1 2">
    <name type="scientific">Triparma laevis f. inornata</name>
    <dbReference type="NCBI Taxonomy" id="1714386"/>
    <lineage>
        <taxon>Eukaryota</taxon>
        <taxon>Sar</taxon>
        <taxon>Stramenopiles</taxon>
        <taxon>Ochrophyta</taxon>
        <taxon>Bolidophyceae</taxon>
        <taxon>Parmales</taxon>
        <taxon>Triparmaceae</taxon>
        <taxon>Triparma</taxon>
    </lineage>
</organism>
<dbReference type="EMBL" id="BLQM01000327">
    <property type="protein sequence ID" value="GMH83351.1"/>
    <property type="molecule type" value="Genomic_DNA"/>
</dbReference>
<sequence>MSLNSFLSGNNFLNTGDFRMLLVQFVPGDALMTQRLMTKAWKRVADSFVYEGVQSGAVMVQGGKDISLNVAEALKERRKLLTRVIFLLTVTKVGNCACLNASNLVVVDLPEGVESIGVEAFGYCSSLTTVSFPTTLKKIGACAFWHYRSLENVDLRYTNLREIGTQAFTICLE</sequence>
<dbReference type="AlphaFoldDB" id="A0A9W7B3L3"/>
<name>A0A9W7B3L3_9STRA</name>
<evidence type="ECO:0000313" key="2">
    <source>
        <dbReference type="Proteomes" id="UP001162640"/>
    </source>
</evidence>
<comment type="caution">
    <text evidence="1">The sequence shown here is derived from an EMBL/GenBank/DDBJ whole genome shotgun (WGS) entry which is preliminary data.</text>
</comment>
<reference evidence="2" key="1">
    <citation type="journal article" date="2023" name="Commun. Biol.">
        <title>Genome analysis of Parmales, the sister group of diatoms, reveals the evolutionary specialization of diatoms from phago-mixotrophs to photoautotrophs.</title>
        <authorList>
            <person name="Ban H."/>
            <person name="Sato S."/>
            <person name="Yoshikawa S."/>
            <person name="Yamada K."/>
            <person name="Nakamura Y."/>
            <person name="Ichinomiya M."/>
            <person name="Sato N."/>
            <person name="Blanc-Mathieu R."/>
            <person name="Endo H."/>
            <person name="Kuwata A."/>
            <person name="Ogata H."/>
        </authorList>
    </citation>
    <scope>NUCLEOTIDE SEQUENCE [LARGE SCALE GENOMIC DNA]</scope>
</reference>
<evidence type="ECO:0008006" key="3">
    <source>
        <dbReference type="Google" id="ProtNLM"/>
    </source>
</evidence>
<evidence type="ECO:0000313" key="1">
    <source>
        <dbReference type="EMBL" id="GMH83351.1"/>
    </source>
</evidence>
<dbReference type="SUPFAM" id="SSF52058">
    <property type="entry name" value="L domain-like"/>
    <property type="match status" value="1"/>
</dbReference>
<dbReference type="InterPro" id="IPR026906">
    <property type="entry name" value="LRR_5"/>
</dbReference>
<gene>
    <name evidence="1" type="ORF">TL16_g09568</name>
</gene>
<dbReference type="InterPro" id="IPR032675">
    <property type="entry name" value="LRR_dom_sf"/>
</dbReference>
<protein>
    <recommendedName>
        <fullName evidence="3">Leucine-rich repeat domain-containing protein</fullName>
    </recommendedName>
</protein>
<dbReference type="Proteomes" id="UP001162640">
    <property type="component" value="Unassembled WGS sequence"/>
</dbReference>
<dbReference type="Gene3D" id="3.80.10.10">
    <property type="entry name" value="Ribonuclease Inhibitor"/>
    <property type="match status" value="1"/>
</dbReference>